<keyword evidence="3 5" id="KW-0378">Hydrolase</keyword>
<dbReference type="RefSeq" id="WP_248477943.1">
    <property type="nucleotide sequence ID" value="NZ_JALPRF010000002.1"/>
</dbReference>
<dbReference type="InterPro" id="IPR000209">
    <property type="entry name" value="Peptidase_S8/S53_dom"/>
</dbReference>
<feature type="domain" description="Peptidase S8/S53" evidence="6">
    <location>
        <begin position="200"/>
        <end position="439"/>
    </location>
</feature>
<dbReference type="SUPFAM" id="SSF52743">
    <property type="entry name" value="Subtilisin-like"/>
    <property type="match status" value="1"/>
</dbReference>
<evidence type="ECO:0000313" key="7">
    <source>
        <dbReference type="EMBL" id="MCK8493384.1"/>
    </source>
</evidence>
<keyword evidence="2 5" id="KW-0645">Protease</keyword>
<evidence type="ECO:0000256" key="2">
    <source>
        <dbReference type="ARBA" id="ARBA00022670"/>
    </source>
</evidence>
<name>A0ABT0HMI1_9BACT</name>
<dbReference type="EMBL" id="JALPRF010000002">
    <property type="protein sequence ID" value="MCK8493384.1"/>
    <property type="molecule type" value="Genomic_DNA"/>
</dbReference>
<comment type="caution">
    <text evidence="7">The sequence shown here is derived from an EMBL/GenBank/DDBJ whole genome shotgun (WGS) entry which is preliminary data.</text>
</comment>
<dbReference type="InterPro" id="IPR050131">
    <property type="entry name" value="Peptidase_S8_subtilisin-like"/>
</dbReference>
<protein>
    <submittedName>
        <fullName evidence="7">S8 family serine peptidase</fullName>
    </submittedName>
</protein>
<dbReference type="PANTHER" id="PTHR43806">
    <property type="entry name" value="PEPTIDASE S8"/>
    <property type="match status" value="1"/>
</dbReference>
<sequence>MLPTRKIPPLRTPYEIVPNQLSNRKLLEIDRRTKDRSARIFPNRVRVDQRGRLINPTQFIIAGIGRDIDQFTEGRELWLQAPKGGIGQQSERKKVKVIKSRKCCPDGKRYVLLEALESSLDNLEGQETIIYESSTSPNGIGVIHPGGSNPGGKDHSGQVNTYGVNLLVRARNENTTPSLAEIRDIRKVATYERDAVRKRLNVAVLDSGILFTNPLPADAPTDCSNSQFVGWDFVHDSPFPVDDHKGLHGTKISTIIKHYAPDAGIIPVKISNTNGSLTLYDALCGLEYARCQGATIINASWSFTGASEAVAGNETDFPLLWKAVKSLTDAGVIVVAAAGNKNQYDHPDGHITTPRIYPACYSDKQDKLFTITTVRHQPADPSAGIRKPKYIAFENYSPDFVDTGVLADADSKETPGRFSIPGFLGSYQGSSFATPIVVAKMVNALLAGTSYSVTKEELLEKLDGFTAKEADLAYAIREKSCYINV</sequence>
<gene>
    <name evidence="7" type="ORF">M0L20_16065</name>
</gene>
<dbReference type="PANTHER" id="PTHR43806:SF11">
    <property type="entry name" value="CEREVISIN-RELATED"/>
    <property type="match status" value="1"/>
</dbReference>
<comment type="similarity">
    <text evidence="1 5">Belongs to the peptidase S8 family.</text>
</comment>
<evidence type="ECO:0000259" key="6">
    <source>
        <dbReference type="Pfam" id="PF00082"/>
    </source>
</evidence>
<dbReference type="Pfam" id="PF00082">
    <property type="entry name" value="Peptidase_S8"/>
    <property type="match status" value="1"/>
</dbReference>
<accession>A0ABT0HMI1</accession>
<feature type="active site" description="Charge relay system" evidence="5">
    <location>
        <position position="206"/>
    </location>
</feature>
<evidence type="ECO:0000313" key="8">
    <source>
        <dbReference type="Proteomes" id="UP001202180"/>
    </source>
</evidence>
<dbReference type="PROSITE" id="PS51892">
    <property type="entry name" value="SUBTILASE"/>
    <property type="match status" value="1"/>
</dbReference>
<evidence type="ECO:0000256" key="5">
    <source>
        <dbReference type="PROSITE-ProRule" id="PRU01240"/>
    </source>
</evidence>
<keyword evidence="8" id="KW-1185">Reference proteome</keyword>
<organism evidence="7 8">
    <name type="scientific">Spirosoma liriopis</name>
    <dbReference type="NCBI Taxonomy" id="2937440"/>
    <lineage>
        <taxon>Bacteria</taxon>
        <taxon>Pseudomonadati</taxon>
        <taxon>Bacteroidota</taxon>
        <taxon>Cytophagia</taxon>
        <taxon>Cytophagales</taxon>
        <taxon>Cytophagaceae</taxon>
        <taxon>Spirosoma</taxon>
    </lineage>
</organism>
<evidence type="ECO:0000256" key="4">
    <source>
        <dbReference type="ARBA" id="ARBA00022825"/>
    </source>
</evidence>
<keyword evidence="4 5" id="KW-0720">Serine protease</keyword>
<evidence type="ECO:0000256" key="1">
    <source>
        <dbReference type="ARBA" id="ARBA00011073"/>
    </source>
</evidence>
<feature type="active site" description="Charge relay system" evidence="5">
    <location>
        <position position="431"/>
    </location>
</feature>
<feature type="active site" description="Charge relay system" evidence="5">
    <location>
        <position position="248"/>
    </location>
</feature>
<dbReference type="Gene3D" id="3.40.50.200">
    <property type="entry name" value="Peptidase S8/S53 domain"/>
    <property type="match status" value="1"/>
</dbReference>
<dbReference type="InterPro" id="IPR036852">
    <property type="entry name" value="Peptidase_S8/S53_dom_sf"/>
</dbReference>
<evidence type="ECO:0000256" key="3">
    <source>
        <dbReference type="ARBA" id="ARBA00022801"/>
    </source>
</evidence>
<proteinExistence type="inferred from homology"/>
<reference evidence="7 8" key="1">
    <citation type="submission" date="2022-04" db="EMBL/GenBank/DDBJ databases">
        <title>Spirosoma sp. strain RP8 genome sequencing and assembly.</title>
        <authorList>
            <person name="Jung Y."/>
        </authorList>
    </citation>
    <scope>NUCLEOTIDE SEQUENCE [LARGE SCALE GENOMIC DNA]</scope>
    <source>
        <strain evidence="7 8">RP8</strain>
    </source>
</reference>
<dbReference type="Proteomes" id="UP001202180">
    <property type="component" value="Unassembled WGS sequence"/>
</dbReference>